<dbReference type="OrthoDB" id="3375452at2"/>
<protein>
    <submittedName>
        <fullName evidence="1">Uncharacterized protein</fullName>
    </submittedName>
</protein>
<sequence length="118" mass="13785">MIILEQLNSLSCWDYRFNKFDGWRLQLIAGTNLDYPNSHTDEIEFHGVTYIECPTDFYHAKFRLGTKKEQERLNSIVSLESEDTIFVIEAETTGSIESRLFFRVAENVTIKNEIINTD</sequence>
<dbReference type="Proteomes" id="UP000320055">
    <property type="component" value="Unassembled WGS sequence"/>
</dbReference>
<evidence type="ECO:0000313" key="2">
    <source>
        <dbReference type="Proteomes" id="UP000320055"/>
    </source>
</evidence>
<gene>
    <name evidence="1" type="ORF">H1P_730018</name>
</gene>
<dbReference type="AlphaFoldDB" id="A0A563W3R2"/>
<dbReference type="RefSeq" id="WP_144867504.1">
    <property type="nucleotide sequence ID" value="NZ_LR213831.1"/>
</dbReference>
<proteinExistence type="predicted"/>
<reference evidence="1 2" key="1">
    <citation type="submission" date="2019-01" db="EMBL/GenBank/DDBJ databases">
        <authorList>
            <person name="Brito A."/>
        </authorList>
    </citation>
    <scope>NUCLEOTIDE SEQUENCE [LARGE SCALE GENOMIC DNA]</scope>
    <source>
        <strain evidence="1">1</strain>
    </source>
</reference>
<keyword evidence="2" id="KW-1185">Reference proteome</keyword>
<accession>A0A563W3R2</accession>
<dbReference type="EMBL" id="CAACVJ010000680">
    <property type="protein sequence ID" value="VEP18277.1"/>
    <property type="molecule type" value="Genomic_DNA"/>
</dbReference>
<organism evidence="1 2">
    <name type="scientific">Hyella patelloides LEGE 07179</name>
    <dbReference type="NCBI Taxonomy" id="945734"/>
    <lineage>
        <taxon>Bacteria</taxon>
        <taxon>Bacillati</taxon>
        <taxon>Cyanobacteriota</taxon>
        <taxon>Cyanophyceae</taxon>
        <taxon>Pleurocapsales</taxon>
        <taxon>Hyellaceae</taxon>
        <taxon>Hyella</taxon>
    </lineage>
</organism>
<evidence type="ECO:0000313" key="1">
    <source>
        <dbReference type="EMBL" id="VEP18277.1"/>
    </source>
</evidence>
<name>A0A563W3R2_9CYAN</name>